<organism evidence="2 3">
    <name type="scientific">Algoriphagus confluentis</name>
    <dbReference type="NCBI Taxonomy" id="1697556"/>
    <lineage>
        <taxon>Bacteria</taxon>
        <taxon>Pseudomonadati</taxon>
        <taxon>Bacteroidota</taxon>
        <taxon>Cytophagia</taxon>
        <taxon>Cytophagales</taxon>
        <taxon>Cyclobacteriaceae</taxon>
        <taxon>Algoriphagus</taxon>
    </lineage>
</organism>
<gene>
    <name evidence="2" type="ORF">Aconfl_31140</name>
</gene>
<accession>A0ABQ6PR70</accession>
<dbReference type="RefSeq" id="WP_338225174.1">
    <property type="nucleotide sequence ID" value="NZ_BTPD01000010.1"/>
</dbReference>
<dbReference type="Proteomes" id="UP001338309">
    <property type="component" value="Unassembled WGS sequence"/>
</dbReference>
<dbReference type="Pfam" id="PF18998">
    <property type="entry name" value="Flg_new_2"/>
    <property type="match status" value="2"/>
</dbReference>
<dbReference type="PANTHER" id="PTHR42754">
    <property type="entry name" value="ENDOGLUCANASE"/>
    <property type="match status" value="1"/>
</dbReference>
<evidence type="ECO:0000313" key="2">
    <source>
        <dbReference type="EMBL" id="GMQ30471.1"/>
    </source>
</evidence>
<protein>
    <recommendedName>
        <fullName evidence="1">Bacterial repeat domain-containing protein</fullName>
    </recommendedName>
</protein>
<dbReference type="PANTHER" id="PTHR42754:SF1">
    <property type="entry name" value="LIPOPROTEIN"/>
    <property type="match status" value="1"/>
</dbReference>
<dbReference type="PROSITE" id="PS51257">
    <property type="entry name" value="PROKAR_LIPOPROTEIN"/>
    <property type="match status" value="1"/>
</dbReference>
<keyword evidence="3" id="KW-1185">Reference proteome</keyword>
<proteinExistence type="predicted"/>
<name>A0ABQ6PR70_9BACT</name>
<dbReference type="InterPro" id="IPR044060">
    <property type="entry name" value="Bacterial_rp_domain"/>
</dbReference>
<comment type="caution">
    <text evidence="2">The sequence shown here is derived from an EMBL/GenBank/DDBJ whole genome shotgun (WGS) entry which is preliminary data.</text>
</comment>
<feature type="domain" description="Bacterial repeat" evidence="1">
    <location>
        <begin position="39"/>
        <end position="102"/>
    </location>
</feature>
<feature type="domain" description="Bacterial repeat" evidence="1">
    <location>
        <begin position="105"/>
        <end position="177"/>
    </location>
</feature>
<sequence length="608" mass="64294">MLIPKKTFQLISFSISILLLFISCESEEPIPSYSLSTLVSPPNSGKIEAPSSTIRSGETVILTAIAEPNWVFTQWEGDALGNANPLSVAMNSDKTITGIFVKREYPLTLTVEGEGTVEEKLIINTAGREYPHGSIVELTPKPKEGWAFAGWSGDASGTSSPLRVTVEKSTAITATFVLASPLALFGGSQDDVLSKVITTAQGKYLLVGTTASNDGVFEGLHKGGMDAFVIQLHADLSLDWVRVFGGSGDDTAASVIQNMDGSYSVTGTFNSINGDFSGLLRGESDVFHIKLDQNGNTSWIRTFGNARTHVVAKSLIEDQIGISVVLATADGECCNGFSGGNSYRGGKDMVMIFIDQSGNLLQVVNYGTSQDDDASVLYRKKDGNLIILGTRQPIGTENKEDLVVISTDRSGSQLSSALYRGSGSEVGFDVIEPRTSSELIVVGTTTSMDGDFSYDGYGKSNIFLLRLASFGLGIGGIAVFGGNEHDYGTALLRFPNSDDIYILGSSDSHDLDSNGGSVGGSDLVLIKSANSFNQKWIKTYGGSGNEGFFANPFGSSFPSKAIASITTTPAGGLLLAGSTESNDLLFDGLNRGKKDIFIIRTDAAGVVK</sequence>
<evidence type="ECO:0000313" key="3">
    <source>
        <dbReference type="Proteomes" id="UP001338309"/>
    </source>
</evidence>
<dbReference type="EMBL" id="BTPD01000010">
    <property type="protein sequence ID" value="GMQ30471.1"/>
    <property type="molecule type" value="Genomic_DNA"/>
</dbReference>
<reference evidence="2 3" key="1">
    <citation type="submission" date="2023-08" db="EMBL/GenBank/DDBJ databases">
        <title>Draft genome sequence of Algoriphagus confluentis.</title>
        <authorList>
            <person name="Takatani N."/>
            <person name="Hosokawa M."/>
            <person name="Sawabe T."/>
        </authorList>
    </citation>
    <scope>NUCLEOTIDE SEQUENCE [LARGE SCALE GENOMIC DNA]</scope>
    <source>
        <strain evidence="2 3">NBRC 111222</strain>
    </source>
</reference>
<evidence type="ECO:0000259" key="1">
    <source>
        <dbReference type="Pfam" id="PF18998"/>
    </source>
</evidence>